<protein>
    <submittedName>
        <fullName evidence="1">Uncharacterized protein</fullName>
    </submittedName>
</protein>
<keyword evidence="2" id="KW-1185">Reference proteome</keyword>
<dbReference type="AlphaFoldDB" id="A0A8S1MM91"/>
<evidence type="ECO:0000313" key="1">
    <source>
        <dbReference type="EMBL" id="CAD8078333.1"/>
    </source>
</evidence>
<gene>
    <name evidence="1" type="ORF">PSON_ATCC_30995.1.T0370249</name>
</gene>
<evidence type="ECO:0000313" key="2">
    <source>
        <dbReference type="Proteomes" id="UP000692954"/>
    </source>
</evidence>
<reference evidence="1" key="1">
    <citation type="submission" date="2021-01" db="EMBL/GenBank/DDBJ databases">
        <authorList>
            <consortium name="Genoscope - CEA"/>
            <person name="William W."/>
        </authorList>
    </citation>
    <scope>NUCLEOTIDE SEQUENCE</scope>
</reference>
<name>A0A8S1MM91_9CILI</name>
<proteinExistence type="predicted"/>
<sequence>MIQDFQDNYCPFPEKRVKERSVYDAMYRVNEWRRLYEQGITKENKKKQRITLQEAANLVKIPKKTLEDYVQIFKKVRLISQIEEFANKKMGFLRAFIRKNKSKIKKAALIYKLQQRGQIEEQQEIRNDFENVNTIGEDQNNQEFYEQESYSHNIFYSQIKF</sequence>
<organism evidence="1 2">
    <name type="scientific">Paramecium sonneborni</name>
    <dbReference type="NCBI Taxonomy" id="65129"/>
    <lineage>
        <taxon>Eukaryota</taxon>
        <taxon>Sar</taxon>
        <taxon>Alveolata</taxon>
        <taxon>Ciliophora</taxon>
        <taxon>Intramacronucleata</taxon>
        <taxon>Oligohymenophorea</taxon>
        <taxon>Peniculida</taxon>
        <taxon>Parameciidae</taxon>
        <taxon>Paramecium</taxon>
    </lineage>
</organism>
<comment type="caution">
    <text evidence="1">The sequence shown here is derived from an EMBL/GenBank/DDBJ whole genome shotgun (WGS) entry which is preliminary data.</text>
</comment>
<dbReference type="Proteomes" id="UP000692954">
    <property type="component" value="Unassembled WGS sequence"/>
</dbReference>
<dbReference type="EMBL" id="CAJJDN010000037">
    <property type="protein sequence ID" value="CAD8078333.1"/>
    <property type="molecule type" value="Genomic_DNA"/>
</dbReference>
<dbReference type="OrthoDB" id="286314at2759"/>
<accession>A0A8S1MM91</accession>